<dbReference type="PANTHER" id="PTHR24198">
    <property type="entry name" value="ANKYRIN REPEAT AND PROTEIN KINASE DOMAIN-CONTAINING PROTEIN"/>
    <property type="match status" value="1"/>
</dbReference>
<dbReference type="PROSITE" id="PS50088">
    <property type="entry name" value="ANK_REPEAT"/>
    <property type="match status" value="4"/>
</dbReference>
<keyword evidence="2 3" id="KW-0040">ANK repeat</keyword>
<evidence type="ECO:0000256" key="3">
    <source>
        <dbReference type="PROSITE-ProRule" id="PRU00023"/>
    </source>
</evidence>
<dbReference type="CDD" id="cd18186">
    <property type="entry name" value="BTB_POZ_ZBTB_KLHL-like"/>
    <property type="match status" value="1"/>
</dbReference>
<dbReference type="PANTHER" id="PTHR24198:SF165">
    <property type="entry name" value="ANKYRIN REPEAT-CONTAINING PROTEIN-RELATED"/>
    <property type="match status" value="1"/>
</dbReference>
<name>A0ABQ8XLP4_9EUKA</name>
<feature type="repeat" description="ANK" evidence="3">
    <location>
        <begin position="650"/>
        <end position="684"/>
    </location>
</feature>
<evidence type="ECO:0000256" key="2">
    <source>
        <dbReference type="ARBA" id="ARBA00023043"/>
    </source>
</evidence>
<dbReference type="Pfam" id="PF12796">
    <property type="entry name" value="Ank_2"/>
    <property type="match status" value="3"/>
</dbReference>
<gene>
    <name evidence="6" type="ORF">M0813_29870</name>
</gene>
<dbReference type="Pfam" id="PF00651">
    <property type="entry name" value="BTB"/>
    <property type="match status" value="1"/>
</dbReference>
<evidence type="ECO:0000256" key="4">
    <source>
        <dbReference type="SAM" id="MobiDB-lite"/>
    </source>
</evidence>
<dbReference type="Proteomes" id="UP001150062">
    <property type="component" value="Unassembled WGS sequence"/>
</dbReference>
<dbReference type="PROSITE" id="PS50097">
    <property type="entry name" value="BTB"/>
    <property type="match status" value="1"/>
</dbReference>
<dbReference type="Pfam" id="PF00023">
    <property type="entry name" value="Ank"/>
    <property type="match status" value="1"/>
</dbReference>
<feature type="repeat" description="ANK" evidence="3">
    <location>
        <begin position="112"/>
        <end position="146"/>
    </location>
</feature>
<evidence type="ECO:0000313" key="7">
    <source>
        <dbReference type="Proteomes" id="UP001150062"/>
    </source>
</evidence>
<feature type="region of interest" description="Disordered" evidence="4">
    <location>
        <begin position="959"/>
        <end position="982"/>
    </location>
</feature>
<keyword evidence="1" id="KW-0677">Repeat</keyword>
<proteinExistence type="predicted"/>
<feature type="repeat" description="ANK" evidence="3">
    <location>
        <begin position="77"/>
        <end position="111"/>
    </location>
</feature>
<dbReference type="EMBL" id="JAOAOG010000276">
    <property type="protein sequence ID" value="KAJ6233562.1"/>
    <property type="molecule type" value="Genomic_DNA"/>
</dbReference>
<dbReference type="SUPFAM" id="SSF54695">
    <property type="entry name" value="POZ domain"/>
    <property type="match status" value="1"/>
</dbReference>
<dbReference type="SMART" id="SM00225">
    <property type="entry name" value="BTB"/>
    <property type="match status" value="1"/>
</dbReference>
<evidence type="ECO:0000256" key="1">
    <source>
        <dbReference type="ARBA" id="ARBA00022737"/>
    </source>
</evidence>
<protein>
    <submittedName>
        <fullName evidence="6">Ankyrin repeat-containing protein</fullName>
    </submittedName>
</protein>
<dbReference type="PROSITE" id="PS50297">
    <property type="entry name" value="ANK_REP_REGION"/>
    <property type="match status" value="2"/>
</dbReference>
<sequence>MNQSKVTKFVSILERGSLKEFKQVLPPSEVRKMFSISNPPNEELTALHLVCHYTPTPELLQYILSCGIDVNSASVDKLLTPLHILAHNQKCTLVCVKLLIRSGAKAQVSDTYGNSPLYYACTCTKINLPVIKLLLEKGCSVNYKKNDRTALHLLCLNKSVTYEALNYLISKKKQEINIVDELLRTPLICLASRRDTKIKLIKLLVQSGSNVLLQDQCNCTAFHYLCRNCQHIEVDLIKLFIDRGTDLNQQDKKGFTPFLYYCTNSHINAKVIKYFLFQTKANILMSTLDLQTPLHLVCNNENSTPEILQLLIKNGCSVFKQNKQRETPIFPLINLQDYKTNMFKILYKFQTNFDHQNLDGLTPIHILTRKKKIDFYSIINFVNKFKIKLNIQDHALRTPLHHISVNPYIKDQTFVFLFNHGADPNIADHRLRTPLHWLCTKKDLKKSTLKLFFKYNANTNAQDIEGKTPLHIFLHSLHPPSSYLSIVSPIDPISSKFPNSSLLQPSSKLPKSYNSSSIAKEENMILFFLKNNADLGIKDDSNITPLQIIISNLHLFNKNFFAKVFNYLTDSLKDNKLNLNSPLSIICSSNYQPVAPLIKSFLKYNADINIKSDLSHTPLHLLLLRPKIEIKAMKLLLNHPSIHINPRNVNDNTPFHYLLKRNDVTLDIVRFFIKRGADPNCYNLDTPLSVYLNNVLVNKKLSFKEKVDILEYLVEHGAKIDKTNLNKLANKLIQTHPIIYQYLQSLDAEKEDFQNLINKEFSKDFEIHGIKFHSTLLECRLGEKLEKIKKILSKYQKEQILSLMNWVYDLPNSNVYGCELILYEFGIFKPKEKTLKNDIRGLFNKHDTKDFFIKVGNKKIMVHKIILQAKSELFRDYFNLPKNNNFSMKEYSKRSFKTMKILIRFFYYDKINQKNMDEKVLFELKDAISYYRLNPKSKLGYYIQKYQFLFENDINQKNKKKNKLKKKNQKKKSKKKKIIKRF</sequence>
<comment type="caution">
    <text evidence="6">The sequence shown here is derived from an EMBL/GenBank/DDBJ whole genome shotgun (WGS) entry which is preliminary data.</text>
</comment>
<dbReference type="SUPFAM" id="SSF48403">
    <property type="entry name" value="Ankyrin repeat"/>
    <property type="match status" value="2"/>
</dbReference>
<dbReference type="InterPro" id="IPR036770">
    <property type="entry name" value="Ankyrin_rpt-contain_sf"/>
</dbReference>
<organism evidence="6 7">
    <name type="scientific">Anaeramoeba flamelloides</name>
    <dbReference type="NCBI Taxonomy" id="1746091"/>
    <lineage>
        <taxon>Eukaryota</taxon>
        <taxon>Metamonada</taxon>
        <taxon>Anaeramoebidae</taxon>
        <taxon>Anaeramoeba</taxon>
    </lineage>
</organism>
<feature type="domain" description="BTB" evidence="5">
    <location>
        <begin position="849"/>
        <end position="915"/>
    </location>
</feature>
<dbReference type="Gene3D" id="1.25.40.20">
    <property type="entry name" value="Ankyrin repeat-containing domain"/>
    <property type="match status" value="4"/>
</dbReference>
<dbReference type="InterPro" id="IPR002110">
    <property type="entry name" value="Ankyrin_rpt"/>
</dbReference>
<feature type="repeat" description="ANK" evidence="3">
    <location>
        <begin position="289"/>
        <end position="323"/>
    </location>
</feature>
<dbReference type="SMART" id="SM00248">
    <property type="entry name" value="ANK"/>
    <property type="match status" value="15"/>
</dbReference>
<accession>A0ABQ8XLP4</accession>
<evidence type="ECO:0000313" key="6">
    <source>
        <dbReference type="EMBL" id="KAJ6233562.1"/>
    </source>
</evidence>
<dbReference type="InterPro" id="IPR000210">
    <property type="entry name" value="BTB/POZ_dom"/>
</dbReference>
<dbReference type="InterPro" id="IPR011333">
    <property type="entry name" value="SKP1/BTB/POZ_sf"/>
</dbReference>
<keyword evidence="7" id="KW-1185">Reference proteome</keyword>
<evidence type="ECO:0000259" key="5">
    <source>
        <dbReference type="PROSITE" id="PS50097"/>
    </source>
</evidence>
<reference evidence="6" key="1">
    <citation type="submission" date="2022-08" db="EMBL/GenBank/DDBJ databases">
        <title>Novel sulfate-reducing endosymbionts in the free-living metamonad Anaeramoeba.</title>
        <authorList>
            <person name="Jerlstrom-Hultqvist J."/>
            <person name="Cepicka I."/>
            <person name="Gallot-Lavallee L."/>
            <person name="Salas-Leiva D."/>
            <person name="Curtis B.A."/>
            <person name="Zahonova K."/>
            <person name="Pipaliya S."/>
            <person name="Dacks J."/>
            <person name="Roger A.J."/>
        </authorList>
    </citation>
    <scope>NUCLEOTIDE SEQUENCE</scope>
    <source>
        <strain evidence="6">Schooner1</strain>
    </source>
</reference>
<dbReference type="Gene3D" id="3.30.710.10">
    <property type="entry name" value="Potassium Channel Kv1.1, Chain A"/>
    <property type="match status" value="1"/>
</dbReference>